<dbReference type="GeneID" id="94302119"/>
<dbReference type="AlphaFoldDB" id="A0A9P8LLC4"/>
<reference evidence="2 3" key="1">
    <citation type="journal article" date="2014" name="PLoS Genet.">
        <title>The Genome of Spironucleus salmonicida Highlights a Fish Pathogen Adapted to Fluctuating Environments.</title>
        <authorList>
            <person name="Xu F."/>
            <person name="Jerlstrom-Hultqvist J."/>
            <person name="Einarsson E."/>
            <person name="Astvaldsson A."/>
            <person name="Svard S.G."/>
            <person name="Andersson J.O."/>
        </authorList>
    </citation>
    <scope>NUCLEOTIDE SEQUENCE [LARGE SCALE GENOMIC DNA]</scope>
    <source>
        <strain evidence="2 3">ATCC 50377</strain>
    </source>
</reference>
<gene>
    <name evidence="2" type="ORF">SS50377_28096</name>
</gene>
<feature type="transmembrane region" description="Helical" evidence="1">
    <location>
        <begin position="222"/>
        <end position="244"/>
    </location>
</feature>
<name>A0A9P8LLC4_9EUKA</name>
<organism evidence="2 3">
    <name type="scientific">Spironucleus salmonicida</name>
    <dbReference type="NCBI Taxonomy" id="348837"/>
    <lineage>
        <taxon>Eukaryota</taxon>
        <taxon>Metamonada</taxon>
        <taxon>Diplomonadida</taxon>
        <taxon>Hexamitidae</taxon>
        <taxon>Hexamitinae</taxon>
        <taxon>Spironucleus</taxon>
    </lineage>
</organism>
<dbReference type="EMBL" id="AUWU02000008">
    <property type="protein sequence ID" value="KAH0570121.1"/>
    <property type="molecule type" value="Genomic_DNA"/>
</dbReference>
<accession>A0A9P8LLC4</accession>
<evidence type="ECO:0000313" key="3">
    <source>
        <dbReference type="Proteomes" id="UP000018208"/>
    </source>
</evidence>
<dbReference type="KEGG" id="ssao:94302119"/>
<evidence type="ECO:0000256" key="1">
    <source>
        <dbReference type="SAM" id="Phobius"/>
    </source>
</evidence>
<dbReference type="RefSeq" id="XP_067760894.1">
    <property type="nucleotide sequence ID" value="XM_067911872.1"/>
</dbReference>
<keyword evidence="1" id="KW-0472">Membrane</keyword>
<evidence type="ECO:0000313" key="2">
    <source>
        <dbReference type="EMBL" id="KAH0570121.1"/>
    </source>
</evidence>
<comment type="caution">
    <text evidence="2">The sequence shown here is derived from an EMBL/GenBank/DDBJ whole genome shotgun (WGS) entry which is preliminary data.</text>
</comment>
<keyword evidence="1 2" id="KW-0812">Transmembrane</keyword>
<protein>
    <submittedName>
        <fullName evidence="2">Transmembrane domain-containing protein</fullName>
    </submittedName>
</protein>
<sequence length="270" mass="32774">MVIFRNLYKNKIYDSFNVNQIYYLLSEFNIWIKIQAMMIALNGFLVYIISLFNYLDITVHSCKEIYYNFIIHYTIYTKGKFIAGVRYSILKDSYIMKFSFFDQKIELKQSRMPQNRYFLSLMQICQTIVCQLQIIELSSMYRKLLVTLKLIFLEEFSRNFVNIMQFYLKLAYVWMFQYSYDKYVKHCCLYTPQILYTINAQAIGDQIIILIQQFYIILNKYFWINCITILVTIIDLNFTVIRIFQLQQTRKSHYQLTTVIRCQICCYLIM</sequence>
<keyword evidence="3" id="KW-1185">Reference proteome</keyword>
<keyword evidence="1" id="KW-1133">Transmembrane helix</keyword>
<proteinExistence type="predicted"/>
<feature type="transmembrane region" description="Helical" evidence="1">
    <location>
        <begin position="30"/>
        <end position="55"/>
    </location>
</feature>
<dbReference type="Proteomes" id="UP000018208">
    <property type="component" value="Unassembled WGS sequence"/>
</dbReference>